<keyword evidence="1" id="KW-1133">Transmembrane helix</keyword>
<feature type="transmembrane region" description="Helical" evidence="1">
    <location>
        <begin position="66"/>
        <end position="83"/>
    </location>
</feature>
<keyword evidence="1" id="KW-0812">Transmembrane</keyword>
<dbReference type="Proteomes" id="UP000694420">
    <property type="component" value="Unplaced"/>
</dbReference>
<protein>
    <submittedName>
        <fullName evidence="2">Uncharacterized protein</fullName>
    </submittedName>
</protein>
<keyword evidence="1" id="KW-0472">Membrane</keyword>
<sequence length="95" mass="11002">FVVYSFVKVAKCKNQEGKLSKQPVNYLSIFSPQVEQYIGEIKGGLRPAMKITVIGIVSHHFLHSELLFLTAFFFFTVIFYRVLHFDCSRSKPKKK</sequence>
<reference evidence="2" key="1">
    <citation type="submission" date="2025-08" db="UniProtKB">
        <authorList>
            <consortium name="Ensembl"/>
        </authorList>
    </citation>
    <scope>IDENTIFICATION</scope>
</reference>
<evidence type="ECO:0000313" key="3">
    <source>
        <dbReference type="Proteomes" id="UP000694420"/>
    </source>
</evidence>
<name>A0A8C6Z850_NOTPE</name>
<reference evidence="2" key="2">
    <citation type="submission" date="2025-09" db="UniProtKB">
        <authorList>
            <consortium name="Ensembl"/>
        </authorList>
    </citation>
    <scope>IDENTIFICATION</scope>
</reference>
<proteinExistence type="predicted"/>
<keyword evidence="3" id="KW-1185">Reference proteome</keyword>
<organism evidence="2 3">
    <name type="scientific">Nothoprocta perdicaria</name>
    <name type="common">Chilean tinamou</name>
    <name type="synonym">Crypturus perdicarius</name>
    <dbReference type="NCBI Taxonomy" id="30464"/>
    <lineage>
        <taxon>Eukaryota</taxon>
        <taxon>Metazoa</taxon>
        <taxon>Chordata</taxon>
        <taxon>Craniata</taxon>
        <taxon>Vertebrata</taxon>
        <taxon>Euteleostomi</taxon>
        <taxon>Archelosauria</taxon>
        <taxon>Archosauria</taxon>
        <taxon>Dinosauria</taxon>
        <taxon>Saurischia</taxon>
        <taxon>Theropoda</taxon>
        <taxon>Coelurosauria</taxon>
        <taxon>Aves</taxon>
        <taxon>Palaeognathae</taxon>
        <taxon>Tinamiformes</taxon>
        <taxon>Tinamidae</taxon>
        <taxon>Nothoprocta</taxon>
    </lineage>
</organism>
<dbReference type="AlphaFoldDB" id="A0A8C6Z850"/>
<accession>A0A8C6Z850</accession>
<dbReference type="Ensembl" id="ENSNPET00000011198.1">
    <property type="protein sequence ID" value="ENSNPEP00000010921.1"/>
    <property type="gene ID" value="ENSNPEG00000008199.1"/>
</dbReference>
<evidence type="ECO:0000313" key="2">
    <source>
        <dbReference type="Ensembl" id="ENSNPEP00000010921.1"/>
    </source>
</evidence>
<evidence type="ECO:0000256" key="1">
    <source>
        <dbReference type="SAM" id="Phobius"/>
    </source>
</evidence>